<dbReference type="EMBL" id="CP133617">
    <property type="protein sequence ID" value="WMV33692.1"/>
    <property type="molecule type" value="Genomic_DNA"/>
</dbReference>
<dbReference type="Proteomes" id="UP001234989">
    <property type="component" value="Chromosome 6"/>
</dbReference>
<dbReference type="PANTHER" id="PTHR45835:SF91">
    <property type="entry name" value="RETROTRANSPOSON, TY3-GYPSY SUBCLASS-LIKE PROTEIN"/>
    <property type="match status" value="1"/>
</dbReference>
<dbReference type="PANTHER" id="PTHR45835">
    <property type="entry name" value="YALI0A06105P"/>
    <property type="match status" value="1"/>
</dbReference>
<sequence length="216" mass="24777">MDFIVGLPRTRQQYDLIWVIVDRMTKLTHFILVKVSYTAEDYAKLYLRERDGFAYNNSYQSSIGMIPFESLYGKRCRSPIGWFEVCDVSLIGPELFHEAIEKDLAFPIHTLVARFLVDQGSEALILGPKHFSFKALIPAIRLSDSSKLDFTTRFDHHRWVGVDHGALHEPWTTSRAVLVLLEVKPNPLRSVIRPWGSSRVVVLMTSRGGFREVEPV</sequence>
<protein>
    <submittedName>
        <fullName evidence="1">Uncharacterized protein</fullName>
    </submittedName>
</protein>
<name>A0AAF0R4C6_SOLVR</name>
<evidence type="ECO:0000313" key="1">
    <source>
        <dbReference type="EMBL" id="WMV33692.1"/>
    </source>
</evidence>
<reference evidence="1" key="1">
    <citation type="submission" date="2023-08" db="EMBL/GenBank/DDBJ databases">
        <title>A de novo genome assembly of Solanum verrucosum Schlechtendal, a Mexican diploid species geographically isolated from the other diploid A-genome species in potato relatives.</title>
        <authorList>
            <person name="Hosaka K."/>
        </authorList>
    </citation>
    <scope>NUCLEOTIDE SEQUENCE</scope>
    <source>
        <tissue evidence="1">Young leaves</tissue>
    </source>
</reference>
<evidence type="ECO:0000313" key="2">
    <source>
        <dbReference type="Proteomes" id="UP001234989"/>
    </source>
</evidence>
<organism evidence="1 2">
    <name type="scientific">Solanum verrucosum</name>
    <dbReference type="NCBI Taxonomy" id="315347"/>
    <lineage>
        <taxon>Eukaryota</taxon>
        <taxon>Viridiplantae</taxon>
        <taxon>Streptophyta</taxon>
        <taxon>Embryophyta</taxon>
        <taxon>Tracheophyta</taxon>
        <taxon>Spermatophyta</taxon>
        <taxon>Magnoliopsida</taxon>
        <taxon>eudicotyledons</taxon>
        <taxon>Gunneridae</taxon>
        <taxon>Pentapetalae</taxon>
        <taxon>asterids</taxon>
        <taxon>lamiids</taxon>
        <taxon>Solanales</taxon>
        <taxon>Solanaceae</taxon>
        <taxon>Solanoideae</taxon>
        <taxon>Solaneae</taxon>
        <taxon>Solanum</taxon>
    </lineage>
</organism>
<dbReference type="AlphaFoldDB" id="A0AAF0R4C6"/>
<accession>A0AAF0R4C6</accession>
<keyword evidence="2" id="KW-1185">Reference proteome</keyword>
<proteinExistence type="predicted"/>
<gene>
    <name evidence="1" type="ORF">MTR67_027077</name>
</gene>